<keyword evidence="6" id="KW-1185">Reference proteome</keyword>
<sequence>MVCVKDGQVLLIRRGTPPMTGEWSLPGGRVEPGEPVRVAALRELFEETGVTAELAGLIDVVDAIVKTRDGTLVTRHFVLSDFAAVWTGGEPVAGDDAADARFFEADALDDIDLWDETRRVVREGLDLVAKLSNARN</sequence>
<feature type="domain" description="Nudix hydrolase" evidence="4">
    <location>
        <begin position="1"/>
        <end position="126"/>
    </location>
</feature>
<dbReference type="InterPro" id="IPR020476">
    <property type="entry name" value="Nudix_hydrolase"/>
</dbReference>
<dbReference type="CDD" id="cd04673">
    <property type="entry name" value="NUDIX_ADPRase"/>
    <property type="match status" value="1"/>
</dbReference>
<reference evidence="6" key="1">
    <citation type="journal article" date="2019" name="Int. J. Syst. Evol. Microbiol.">
        <title>The Global Catalogue of Microorganisms (GCM) 10K type strain sequencing project: providing services to taxonomists for standard genome sequencing and annotation.</title>
        <authorList>
            <consortium name="The Broad Institute Genomics Platform"/>
            <consortium name="The Broad Institute Genome Sequencing Center for Infectious Disease"/>
            <person name="Wu L."/>
            <person name="Ma J."/>
        </authorList>
    </citation>
    <scope>NUCLEOTIDE SEQUENCE [LARGE SCALE GENOMIC DNA]</scope>
    <source>
        <strain evidence="6">CGMCC 1.15928</strain>
    </source>
</reference>
<dbReference type="PRINTS" id="PR00502">
    <property type="entry name" value="NUDIXFAMILY"/>
</dbReference>
<protein>
    <submittedName>
        <fullName evidence="5">DNA mismatch repair protein MutT</fullName>
    </submittedName>
</protein>
<evidence type="ECO:0000256" key="1">
    <source>
        <dbReference type="ARBA" id="ARBA00001946"/>
    </source>
</evidence>
<evidence type="ECO:0000313" key="6">
    <source>
        <dbReference type="Proteomes" id="UP000628854"/>
    </source>
</evidence>
<accession>A0ABQ1JWE3</accession>
<dbReference type="Gene3D" id="3.90.79.10">
    <property type="entry name" value="Nucleoside Triphosphate Pyrophosphohydrolase"/>
    <property type="match status" value="1"/>
</dbReference>
<evidence type="ECO:0000313" key="5">
    <source>
        <dbReference type="EMBL" id="GGB76581.1"/>
    </source>
</evidence>
<dbReference type="Proteomes" id="UP000628854">
    <property type="component" value="Unassembled WGS sequence"/>
</dbReference>
<comment type="caution">
    <text evidence="5">The sequence shown here is derived from an EMBL/GenBank/DDBJ whole genome shotgun (WGS) entry which is preliminary data.</text>
</comment>
<evidence type="ECO:0000256" key="3">
    <source>
        <dbReference type="RuleBase" id="RU003476"/>
    </source>
</evidence>
<dbReference type="SUPFAM" id="SSF55811">
    <property type="entry name" value="Nudix"/>
    <property type="match status" value="1"/>
</dbReference>
<dbReference type="PANTHER" id="PTHR43736">
    <property type="entry name" value="ADP-RIBOSE PYROPHOSPHATASE"/>
    <property type="match status" value="1"/>
</dbReference>
<dbReference type="PANTHER" id="PTHR43736:SF1">
    <property type="entry name" value="DIHYDRONEOPTERIN TRIPHOSPHATE DIPHOSPHATASE"/>
    <property type="match status" value="1"/>
</dbReference>
<dbReference type="InterPro" id="IPR020084">
    <property type="entry name" value="NUDIX_hydrolase_CS"/>
</dbReference>
<evidence type="ECO:0000259" key="4">
    <source>
        <dbReference type="PROSITE" id="PS51462"/>
    </source>
</evidence>
<dbReference type="EMBL" id="BMKF01000002">
    <property type="protein sequence ID" value="GGB76581.1"/>
    <property type="molecule type" value="Genomic_DNA"/>
</dbReference>
<dbReference type="PROSITE" id="PS51462">
    <property type="entry name" value="NUDIX"/>
    <property type="match status" value="1"/>
</dbReference>
<organism evidence="5 6">
    <name type="scientific">Henriciella pelagia</name>
    <dbReference type="NCBI Taxonomy" id="1977912"/>
    <lineage>
        <taxon>Bacteria</taxon>
        <taxon>Pseudomonadati</taxon>
        <taxon>Pseudomonadota</taxon>
        <taxon>Alphaproteobacteria</taxon>
        <taxon>Hyphomonadales</taxon>
        <taxon>Hyphomonadaceae</taxon>
        <taxon>Henriciella</taxon>
    </lineage>
</organism>
<proteinExistence type="inferred from homology"/>
<dbReference type="PROSITE" id="PS00893">
    <property type="entry name" value="NUDIX_BOX"/>
    <property type="match status" value="1"/>
</dbReference>
<keyword evidence="2 3" id="KW-0378">Hydrolase</keyword>
<evidence type="ECO:0000256" key="2">
    <source>
        <dbReference type="ARBA" id="ARBA00022801"/>
    </source>
</evidence>
<comment type="similarity">
    <text evidence="3">Belongs to the Nudix hydrolase family.</text>
</comment>
<comment type="cofactor">
    <cofactor evidence="1">
        <name>Mg(2+)</name>
        <dbReference type="ChEBI" id="CHEBI:18420"/>
    </cofactor>
</comment>
<dbReference type="Pfam" id="PF00293">
    <property type="entry name" value="NUDIX"/>
    <property type="match status" value="1"/>
</dbReference>
<gene>
    <name evidence="5" type="ORF">GCM10011503_26710</name>
</gene>
<name>A0ABQ1JWE3_9PROT</name>
<dbReference type="InterPro" id="IPR015797">
    <property type="entry name" value="NUDIX_hydrolase-like_dom_sf"/>
</dbReference>
<dbReference type="InterPro" id="IPR000086">
    <property type="entry name" value="NUDIX_hydrolase_dom"/>
</dbReference>